<feature type="signal peptide" evidence="3">
    <location>
        <begin position="1"/>
        <end position="21"/>
    </location>
</feature>
<evidence type="ECO:0000256" key="2">
    <source>
        <dbReference type="SAM" id="MobiDB-lite"/>
    </source>
</evidence>
<accession>A0ABR3IAL7</accession>
<keyword evidence="3" id="KW-0732">Signal</keyword>
<proteinExistence type="predicted"/>
<evidence type="ECO:0000313" key="4">
    <source>
        <dbReference type="EMBL" id="KAL0893308.1"/>
    </source>
</evidence>
<feature type="compositionally biased region" description="Basic and acidic residues" evidence="2">
    <location>
        <begin position="202"/>
        <end position="214"/>
    </location>
</feature>
<feature type="compositionally biased region" description="Low complexity" evidence="2">
    <location>
        <begin position="218"/>
        <end position="230"/>
    </location>
</feature>
<evidence type="ECO:0000256" key="1">
    <source>
        <dbReference type="SAM" id="Coils"/>
    </source>
</evidence>
<feature type="chain" id="PRO_5047443788" evidence="3">
    <location>
        <begin position="22"/>
        <end position="260"/>
    </location>
</feature>
<organism evidence="4 5">
    <name type="scientific">Loxostege sticticalis</name>
    <name type="common">Beet webworm moth</name>
    <dbReference type="NCBI Taxonomy" id="481309"/>
    <lineage>
        <taxon>Eukaryota</taxon>
        <taxon>Metazoa</taxon>
        <taxon>Ecdysozoa</taxon>
        <taxon>Arthropoda</taxon>
        <taxon>Hexapoda</taxon>
        <taxon>Insecta</taxon>
        <taxon>Pterygota</taxon>
        <taxon>Neoptera</taxon>
        <taxon>Endopterygota</taxon>
        <taxon>Lepidoptera</taxon>
        <taxon>Glossata</taxon>
        <taxon>Ditrysia</taxon>
        <taxon>Pyraloidea</taxon>
        <taxon>Crambidae</taxon>
        <taxon>Pyraustinae</taxon>
        <taxon>Loxostege</taxon>
    </lineage>
</organism>
<comment type="caution">
    <text evidence="4">The sequence shown here is derived from an EMBL/GenBank/DDBJ whole genome shotgun (WGS) entry which is preliminary data.</text>
</comment>
<feature type="region of interest" description="Disordered" evidence="2">
    <location>
        <begin position="189"/>
        <end position="230"/>
    </location>
</feature>
<sequence>MALTWLLLTALTSIFLKNGLTSTTLPNGKSMVDTKRRNEVVDEAFIEQKDILLDMLESKLKEVRDKKKKKSERLDSTNNIEGTKCDSLPNNVDLKLKSSGLSALGETDLQLKFGNSGKGTLNLDATGISNVGKARLDLAVGDGGVYLPGLNHLFVGKLNNCDKQNETGTTVKENPTRNLDSDFLEYRRAPNVNKDNLPNNDEANKEVNKDDQNKTEPNNVNNTTLDGNNTTAVDIKAGNLSSTVAVENNTVDLGNATAKP</sequence>
<feature type="coiled-coil region" evidence="1">
    <location>
        <begin position="46"/>
        <end position="80"/>
    </location>
</feature>
<dbReference type="Proteomes" id="UP001549920">
    <property type="component" value="Unassembled WGS sequence"/>
</dbReference>
<evidence type="ECO:0000256" key="3">
    <source>
        <dbReference type="SAM" id="SignalP"/>
    </source>
</evidence>
<keyword evidence="5" id="KW-1185">Reference proteome</keyword>
<dbReference type="EMBL" id="JBEUOH010000006">
    <property type="protein sequence ID" value="KAL0893308.1"/>
    <property type="molecule type" value="Genomic_DNA"/>
</dbReference>
<reference evidence="4 5" key="1">
    <citation type="submission" date="2024-06" db="EMBL/GenBank/DDBJ databases">
        <title>A chromosome-level genome assembly of beet webworm, Loxostege sticticalis.</title>
        <authorList>
            <person name="Zhang Y."/>
        </authorList>
    </citation>
    <scope>NUCLEOTIDE SEQUENCE [LARGE SCALE GENOMIC DNA]</scope>
    <source>
        <strain evidence="4">AQ026</strain>
        <tissue evidence="4">Whole body</tissue>
    </source>
</reference>
<protein>
    <submittedName>
        <fullName evidence="4">Uncharacterized protein</fullName>
    </submittedName>
</protein>
<gene>
    <name evidence="4" type="ORF">ABMA27_014900</name>
</gene>
<keyword evidence="1" id="KW-0175">Coiled coil</keyword>
<name>A0ABR3IAL7_LOXSC</name>
<evidence type="ECO:0000313" key="5">
    <source>
        <dbReference type="Proteomes" id="UP001549920"/>
    </source>
</evidence>